<dbReference type="Gene3D" id="3.90.1200.10">
    <property type="match status" value="1"/>
</dbReference>
<comment type="caution">
    <text evidence="3">The sequence shown here is derived from an EMBL/GenBank/DDBJ whole genome shotgun (WGS) entry which is preliminary data.</text>
</comment>
<feature type="domain" description="Aminoglycoside phosphotransferase" evidence="2">
    <location>
        <begin position="41"/>
        <end position="259"/>
    </location>
</feature>
<reference evidence="3 4" key="1">
    <citation type="submission" date="2020-08" db="EMBL/GenBank/DDBJ databases">
        <title>A Genomic Blueprint of the Chicken Gut Microbiome.</title>
        <authorList>
            <person name="Gilroy R."/>
            <person name="Ravi A."/>
            <person name="Getino M."/>
            <person name="Pursley I."/>
            <person name="Horton D.L."/>
            <person name="Alikhan N.-F."/>
            <person name="Baker D."/>
            <person name="Gharbi K."/>
            <person name="Hall N."/>
            <person name="Watson M."/>
            <person name="Adriaenssens E.M."/>
            <person name="Foster-Nyarko E."/>
            <person name="Jarju S."/>
            <person name="Secka A."/>
            <person name="Antonio M."/>
            <person name="Oren A."/>
            <person name="Chaudhuri R."/>
            <person name="La Ragione R.M."/>
            <person name="Hildebrand F."/>
            <person name="Pallen M.J."/>
        </authorList>
    </citation>
    <scope>NUCLEOTIDE SEQUENCE [LARGE SCALE GENOMIC DNA]</scope>
    <source>
        <strain evidence="3 4">Sa2BVA9</strain>
    </source>
</reference>
<dbReference type="InterPro" id="IPR011009">
    <property type="entry name" value="Kinase-like_dom_sf"/>
</dbReference>
<dbReference type="PANTHER" id="PTHR21064">
    <property type="entry name" value="AMINOGLYCOSIDE PHOSPHOTRANSFERASE DOMAIN-CONTAINING PROTEIN-RELATED"/>
    <property type="match status" value="1"/>
</dbReference>
<accession>A0ABR8SUH2</accession>
<dbReference type="EMBL" id="JACSQL010000001">
    <property type="protein sequence ID" value="MBD7967142.1"/>
    <property type="molecule type" value="Genomic_DNA"/>
</dbReference>
<dbReference type="Pfam" id="PF01636">
    <property type="entry name" value="APH"/>
    <property type="match status" value="1"/>
</dbReference>
<dbReference type="SUPFAM" id="SSF56112">
    <property type="entry name" value="Protein kinase-like (PK-like)"/>
    <property type="match status" value="1"/>
</dbReference>
<keyword evidence="4" id="KW-1185">Reference proteome</keyword>
<dbReference type="PANTHER" id="PTHR21064:SF6">
    <property type="entry name" value="AMINOGLYCOSIDE PHOSPHOTRANSFERASE DOMAIN-CONTAINING PROTEIN"/>
    <property type="match status" value="1"/>
</dbReference>
<organism evidence="3 4">
    <name type="scientific">Paenibacillus gallinarum</name>
    <dbReference type="NCBI Taxonomy" id="2762232"/>
    <lineage>
        <taxon>Bacteria</taxon>
        <taxon>Bacillati</taxon>
        <taxon>Bacillota</taxon>
        <taxon>Bacilli</taxon>
        <taxon>Bacillales</taxon>
        <taxon>Paenibacillaceae</taxon>
        <taxon>Paenibacillus</taxon>
    </lineage>
</organism>
<protein>
    <submittedName>
        <fullName evidence="3">Phosphotransferase</fullName>
    </submittedName>
</protein>
<dbReference type="InterPro" id="IPR002575">
    <property type="entry name" value="Aminoglycoside_PTrfase"/>
</dbReference>
<dbReference type="InterPro" id="IPR050249">
    <property type="entry name" value="Pseudomonas-type_ThrB"/>
</dbReference>
<name>A0ABR8SUH2_9BACL</name>
<evidence type="ECO:0000313" key="4">
    <source>
        <dbReference type="Proteomes" id="UP000608071"/>
    </source>
</evidence>
<evidence type="ECO:0000313" key="3">
    <source>
        <dbReference type="EMBL" id="MBD7967142.1"/>
    </source>
</evidence>
<evidence type="ECO:0000256" key="1">
    <source>
        <dbReference type="ARBA" id="ARBA00038240"/>
    </source>
</evidence>
<dbReference type="Proteomes" id="UP000608071">
    <property type="component" value="Unassembled WGS sequence"/>
</dbReference>
<comment type="similarity">
    <text evidence="1">Belongs to the pseudomonas-type ThrB family.</text>
</comment>
<dbReference type="Gene3D" id="3.30.200.20">
    <property type="entry name" value="Phosphorylase Kinase, domain 1"/>
    <property type="match status" value="1"/>
</dbReference>
<sequence length="357" mass="41308">MQISNRPSITKEEELQVRRMLMNYFEASIVTEPEDCMIWRLTGGMNNSTYLIHLKGKRYVLRKYNSHQDKDKVKYEHAILNSLTIHKQEFVYPQLVQTLEDTTFTHHEGKIGALFNYQEGSNAVRMGPSQYLQLGQKVGQVTLALSRITVPLAPVYPPYYRLDLAYPEIPLAEFIRFLQQPDPSLLTLRQETKEIAEEIEQLFIKISGGLEDLPHQLVHGDLNASNILVNEEGDITTILDFEFATWDLRVMELAVPLSDLVTGMILDENYTSEAEEMMWNNLNALISGYVTEVSLQQEEKDMIPSLVLLRRVDVAMHFLTRYRQGIDTVDIARDQLQKLMSCVRWLKLNQVRLNQLF</sequence>
<proteinExistence type="inferred from homology"/>
<evidence type="ECO:0000259" key="2">
    <source>
        <dbReference type="Pfam" id="PF01636"/>
    </source>
</evidence>
<dbReference type="RefSeq" id="WP_191798245.1">
    <property type="nucleotide sequence ID" value="NZ_JACSQL010000001.1"/>
</dbReference>
<gene>
    <name evidence="3" type="ORF">H9647_03620</name>
</gene>